<evidence type="ECO:0000256" key="2">
    <source>
        <dbReference type="ARBA" id="ARBA00022741"/>
    </source>
</evidence>
<comment type="similarity">
    <text evidence="1">Belongs to the ABC transporter superfamily.</text>
</comment>
<dbReference type="GO" id="GO:0005524">
    <property type="term" value="F:ATP binding"/>
    <property type="evidence" value="ECO:0007669"/>
    <property type="project" value="UniProtKB-KW"/>
</dbReference>
<comment type="caution">
    <text evidence="5">The sequence shown here is derived from an EMBL/GenBank/DDBJ whole genome shotgun (WGS) entry which is preliminary data.</text>
</comment>
<accession>A0A5P0YWG9</accession>
<dbReference type="InterPro" id="IPR003593">
    <property type="entry name" value="AAA+_ATPase"/>
</dbReference>
<protein>
    <submittedName>
        <fullName evidence="5">ATP-binding cassette domain-containing protein</fullName>
    </submittedName>
</protein>
<dbReference type="InterPro" id="IPR027417">
    <property type="entry name" value="P-loop_NTPase"/>
</dbReference>
<dbReference type="PANTHER" id="PTHR24220:SF689">
    <property type="entry name" value="LIPOPROTEIN-RELEASING SYSTEM ATP-BINDING PROTEIN LOLD"/>
    <property type="match status" value="1"/>
</dbReference>
<dbReference type="Proteomes" id="UP000320857">
    <property type="component" value="Unassembled WGS sequence"/>
</dbReference>
<dbReference type="PROSITE" id="PS50893">
    <property type="entry name" value="ABC_TRANSPORTER_2"/>
    <property type="match status" value="1"/>
</dbReference>
<name>A0A5P0YWG9_9ACTN</name>
<proteinExistence type="inferred from homology"/>
<dbReference type="AlphaFoldDB" id="A0A5P0YWG9"/>
<dbReference type="EMBL" id="VJYK02000118">
    <property type="protein sequence ID" value="MQS02839.1"/>
    <property type="molecule type" value="Genomic_DNA"/>
</dbReference>
<keyword evidence="2" id="KW-0547">Nucleotide-binding</keyword>
<dbReference type="SMART" id="SM00382">
    <property type="entry name" value="AAA"/>
    <property type="match status" value="1"/>
</dbReference>
<dbReference type="InterPro" id="IPR017871">
    <property type="entry name" value="ABC_transporter-like_CS"/>
</dbReference>
<dbReference type="OrthoDB" id="9802264at2"/>
<dbReference type="Pfam" id="PF00005">
    <property type="entry name" value="ABC_tran"/>
    <property type="match status" value="1"/>
</dbReference>
<evidence type="ECO:0000256" key="3">
    <source>
        <dbReference type="ARBA" id="ARBA00022840"/>
    </source>
</evidence>
<reference evidence="5 6" key="1">
    <citation type="submission" date="2019-10" db="EMBL/GenBank/DDBJ databases">
        <title>Streptomyces sp. nov., a novel actinobacterium isolated from alkaline environment.</title>
        <authorList>
            <person name="Golinska P."/>
        </authorList>
    </citation>
    <scope>NUCLEOTIDE SEQUENCE [LARGE SCALE GENOMIC DNA]</scope>
    <source>
        <strain evidence="5 6">OF1</strain>
    </source>
</reference>
<keyword evidence="6" id="KW-1185">Reference proteome</keyword>
<organism evidence="5 6">
    <name type="scientific">Streptomyces alkaliterrae</name>
    <dbReference type="NCBI Taxonomy" id="2213162"/>
    <lineage>
        <taxon>Bacteria</taxon>
        <taxon>Bacillati</taxon>
        <taxon>Actinomycetota</taxon>
        <taxon>Actinomycetes</taxon>
        <taxon>Kitasatosporales</taxon>
        <taxon>Streptomycetaceae</taxon>
        <taxon>Streptomyces</taxon>
    </lineage>
</organism>
<dbReference type="PROSITE" id="PS00211">
    <property type="entry name" value="ABC_TRANSPORTER_1"/>
    <property type="match status" value="1"/>
</dbReference>
<dbReference type="SUPFAM" id="SSF52540">
    <property type="entry name" value="P-loop containing nucleoside triphosphate hydrolases"/>
    <property type="match status" value="1"/>
</dbReference>
<evidence type="ECO:0000313" key="6">
    <source>
        <dbReference type="Proteomes" id="UP000320857"/>
    </source>
</evidence>
<dbReference type="PANTHER" id="PTHR24220">
    <property type="entry name" value="IMPORT ATP-BINDING PROTEIN"/>
    <property type="match status" value="1"/>
</dbReference>
<evidence type="ECO:0000313" key="5">
    <source>
        <dbReference type="EMBL" id="MQS02839.1"/>
    </source>
</evidence>
<dbReference type="GO" id="GO:0022857">
    <property type="term" value="F:transmembrane transporter activity"/>
    <property type="evidence" value="ECO:0007669"/>
    <property type="project" value="TreeGrafter"/>
</dbReference>
<dbReference type="GO" id="GO:0016887">
    <property type="term" value="F:ATP hydrolysis activity"/>
    <property type="evidence" value="ECO:0007669"/>
    <property type="project" value="InterPro"/>
</dbReference>
<dbReference type="Gene3D" id="3.40.50.300">
    <property type="entry name" value="P-loop containing nucleotide triphosphate hydrolases"/>
    <property type="match status" value="1"/>
</dbReference>
<gene>
    <name evidence="5" type="ORF">FNX44_013350</name>
</gene>
<sequence length="227" mass="24045">MGRYLKRSGGHGMTLLEIDSVTKEFDGDLTVLRDVSLTVRPGELVWLRGRSGAGKTTLLSLAGLLSSPTHGTVRVDGAEVGTASRAAEVRRSRIGFVFQKPLFLPALSTVDNVMLPSPLPHSEARAAADQLLTRFDVGSRADHRPGLLSGGEAQRVALARALMNDPALVLADEPTAGLDAETAALVRTHLAELAHEQRAVVVASHDDGFADVATRSVTLRNGELTDA</sequence>
<evidence type="ECO:0000259" key="4">
    <source>
        <dbReference type="PROSITE" id="PS50893"/>
    </source>
</evidence>
<dbReference type="InterPro" id="IPR015854">
    <property type="entry name" value="ABC_transpr_LolD-like"/>
</dbReference>
<dbReference type="GO" id="GO:0005886">
    <property type="term" value="C:plasma membrane"/>
    <property type="evidence" value="ECO:0007669"/>
    <property type="project" value="TreeGrafter"/>
</dbReference>
<dbReference type="InterPro" id="IPR003439">
    <property type="entry name" value="ABC_transporter-like_ATP-bd"/>
</dbReference>
<evidence type="ECO:0000256" key="1">
    <source>
        <dbReference type="ARBA" id="ARBA00005417"/>
    </source>
</evidence>
<keyword evidence="3 5" id="KW-0067">ATP-binding</keyword>
<feature type="domain" description="ABC transporter" evidence="4">
    <location>
        <begin position="16"/>
        <end position="227"/>
    </location>
</feature>